<evidence type="ECO:0000256" key="1">
    <source>
        <dbReference type="SAM" id="MobiDB-lite"/>
    </source>
</evidence>
<evidence type="ECO:0000313" key="2">
    <source>
        <dbReference type="EMBL" id="OGN10037.1"/>
    </source>
</evidence>
<comment type="caution">
    <text evidence="2">The sequence shown here is derived from an EMBL/GenBank/DDBJ whole genome shotgun (WGS) entry which is preliminary data.</text>
</comment>
<name>A0A1F8FA77_9BACT</name>
<sequence>MSLALWLIAKNLPLGHYERYQDEYRQSPSAGVFLPHAAEKKIHRIAGLIVNGLSQYKVADLIAKEWEGFHSRLRLDIRDICNTQTKSGNVSKGIAYLDKLLNGNLLRSQPTGPVTRELRVIGGQVVSVNRRVDPAVAGAERAHAAFVRPPNYHKMSPAEKKRVNQKMAADRRRDKKDFAE</sequence>
<evidence type="ECO:0000313" key="3">
    <source>
        <dbReference type="Proteomes" id="UP000177167"/>
    </source>
</evidence>
<feature type="compositionally biased region" description="Basic and acidic residues" evidence="1">
    <location>
        <begin position="156"/>
        <end position="180"/>
    </location>
</feature>
<dbReference type="EMBL" id="MGJP01000018">
    <property type="protein sequence ID" value="OGN10037.1"/>
    <property type="molecule type" value="Genomic_DNA"/>
</dbReference>
<gene>
    <name evidence="2" type="ORF">A3J46_04220</name>
</gene>
<proteinExistence type="predicted"/>
<protein>
    <submittedName>
        <fullName evidence="2">Uncharacterized protein</fullName>
    </submittedName>
</protein>
<dbReference type="AlphaFoldDB" id="A0A1F8FA77"/>
<organism evidence="2 3">
    <name type="scientific">Candidatus Yanofskybacteria bacterium RIFCSPHIGHO2_02_FULL_41_11</name>
    <dbReference type="NCBI Taxonomy" id="1802675"/>
    <lineage>
        <taxon>Bacteria</taxon>
        <taxon>Candidatus Yanofskyibacteriota</taxon>
    </lineage>
</organism>
<accession>A0A1F8FA77</accession>
<reference evidence="2 3" key="1">
    <citation type="journal article" date="2016" name="Nat. Commun.">
        <title>Thousands of microbial genomes shed light on interconnected biogeochemical processes in an aquifer system.</title>
        <authorList>
            <person name="Anantharaman K."/>
            <person name="Brown C.T."/>
            <person name="Hug L.A."/>
            <person name="Sharon I."/>
            <person name="Castelle C.J."/>
            <person name="Probst A.J."/>
            <person name="Thomas B.C."/>
            <person name="Singh A."/>
            <person name="Wilkins M.J."/>
            <person name="Karaoz U."/>
            <person name="Brodie E.L."/>
            <person name="Williams K.H."/>
            <person name="Hubbard S.S."/>
            <person name="Banfield J.F."/>
        </authorList>
    </citation>
    <scope>NUCLEOTIDE SEQUENCE [LARGE SCALE GENOMIC DNA]</scope>
</reference>
<dbReference type="Proteomes" id="UP000177167">
    <property type="component" value="Unassembled WGS sequence"/>
</dbReference>
<feature type="region of interest" description="Disordered" evidence="1">
    <location>
        <begin position="148"/>
        <end position="180"/>
    </location>
</feature>